<dbReference type="Proteomes" id="UP000011135">
    <property type="component" value="Unassembled WGS sequence"/>
</dbReference>
<protein>
    <submittedName>
        <fullName evidence="2">Uncharacterized protein</fullName>
    </submittedName>
</protein>
<feature type="region of interest" description="Disordered" evidence="1">
    <location>
        <begin position="302"/>
        <end position="333"/>
    </location>
</feature>
<proteinExistence type="predicted"/>
<dbReference type="OrthoDB" id="1489939at2"/>
<feature type="compositionally biased region" description="Acidic residues" evidence="1">
    <location>
        <begin position="313"/>
        <end position="333"/>
    </location>
</feature>
<gene>
    <name evidence="2" type="ORF">C900_01238</name>
</gene>
<sequence length="333" mass="37648">MADVLEKYSEYLALAYTNALKQAKKSDDPVTNVYQNGSPFAFNYVVDYFETADEQGIDAENILAAGTLYYLKTLADDLGILRVADAVLMRWTAGMLDIPQGSTASKLYSYYKLRDDYATVEERAMFYKIVLNVGDAEVLDQMAVNTDFTPLWDTLMTETVKYIDKYEQKDSNFGVVSKSSVYQAIKELQYNLTTYSSGMVKAILPEMYTQFEKAVAILDDDNVKSQLGWGYRRSMWNVIERVSQEEFSYKPNVSSLRTAAVSGHKIFAAIAGFDAGLMSESAFQDFIQNVEAFIIAQSQLGEGGRSGRTYTKEEEEDIEAEMNEEFGEDEWDF</sequence>
<keyword evidence="3" id="KW-1185">Reference proteome</keyword>
<dbReference type="eggNOG" id="ENOG502Z8C6">
    <property type="taxonomic scope" value="Bacteria"/>
</dbReference>
<evidence type="ECO:0000256" key="1">
    <source>
        <dbReference type="SAM" id="MobiDB-lite"/>
    </source>
</evidence>
<dbReference type="EMBL" id="AMZN01000016">
    <property type="protein sequence ID" value="ELR72564.1"/>
    <property type="molecule type" value="Genomic_DNA"/>
</dbReference>
<accession>L8JY39</accession>
<dbReference type="STRING" id="1237149.C900_01238"/>
<evidence type="ECO:0000313" key="3">
    <source>
        <dbReference type="Proteomes" id="UP000011135"/>
    </source>
</evidence>
<comment type="caution">
    <text evidence="2">The sequence shown here is derived from an EMBL/GenBank/DDBJ whole genome shotgun (WGS) entry which is preliminary data.</text>
</comment>
<dbReference type="AlphaFoldDB" id="L8JY39"/>
<dbReference type="RefSeq" id="WP_009578854.1">
    <property type="nucleotide sequence ID" value="NZ_AMZN01000016.1"/>
</dbReference>
<name>L8JY39_9BACT</name>
<organism evidence="2 3">
    <name type="scientific">Fulvivirga imtechensis AK7</name>
    <dbReference type="NCBI Taxonomy" id="1237149"/>
    <lineage>
        <taxon>Bacteria</taxon>
        <taxon>Pseudomonadati</taxon>
        <taxon>Bacteroidota</taxon>
        <taxon>Cytophagia</taxon>
        <taxon>Cytophagales</taxon>
        <taxon>Fulvivirgaceae</taxon>
        <taxon>Fulvivirga</taxon>
    </lineage>
</organism>
<reference evidence="2 3" key="1">
    <citation type="submission" date="2012-12" db="EMBL/GenBank/DDBJ databases">
        <title>Genome assembly of Fulvivirga imtechensis AK7.</title>
        <authorList>
            <person name="Nupur N."/>
            <person name="Khatri I."/>
            <person name="Kumar R."/>
            <person name="Subramanian S."/>
            <person name="Pinnaka A."/>
        </authorList>
    </citation>
    <scope>NUCLEOTIDE SEQUENCE [LARGE SCALE GENOMIC DNA]</scope>
    <source>
        <strain evidence="2 3">AK7</strain>
    </source>
</reference>
<evidence type="ECO:0000313" key="2">
    <source>
        <dbReference type="EMBL" id="ELR72564.1"/>
    </source>
</evidence>